<feature type="compositionally biased region" description="Pro residues" evidence="1">
    <location>
        <begin position="137"/>
        <end position="152"/>
    </location>
</feature>
<feature type="compositionally biased region" description="Basic residues" evidence="1">
    <location>
        <begin position="325"/>
        <end position="334"/>
    </location>
</feature>
<dbReference type="RefSeq" id="XP_019031117.1">
    <property type="nucleotide sequence ID" value="XM_019177085.1"/>
</dbReference>
<evidence type="ECO:0000313" key="2">
    <source>
        <dbReference type="EMBL" id="ODN94838.1"/>
    </source>
</evidence>
<proteinExistence type="predicted"/>
<accession>A0A1E3J1X9</accession>
<name>A0A1E3J1X9_9TREE</name>
<dbReference type="GeneID" id="30194199"/>
<evidence type="ECO:0000256" key="1">
    <source>
        <dbReference type="SAM" id="MobiDB-lite"/>
    </source>
</evidence>
<feature type="region of interest" description="Disordered" evidence="1">
    <location>
        <begin position="312"/>
        <end position="348"/>
    </location>
</feature>
<dbReference type="OrthoDB" id="2575565at2759"/>
<reference evidence="2 3" key="1">
    <citation type="submission" date="2016-06" db="EMBL/GenBank/DDBJ databases">
        <title>Evolution of pathogenesis and genome organization in the Tremellales.</title>
        <authorList>
            <person name="Cuomo C."/>
            <person name="Litvintseva A."/>
            <person name="Heitman J."/>
            <person name="Chen Y."/>
            <person name="Sun S."/>
            <person name="Springer D."/>
            <person name="Dromer F."/>
            <person name="Young S."/>
            <person name="Zeng Q."/>
            <person name="Chapman S."/>
            <person name="Gujja S."/>
            <person name="Saif S."/>
            <person name="Birren B."/>
        </authorList>
    </citation>
    <scope>NUCLEOTIDE SEQUENCE [LARGE SCALE GENOMIC DNA]</scope>
    <source>
        <strain evidence="2 3">CBS 7118</strain>
    </source>
</reference>
<feature type="compositionally biased region" description="Polar residues" evidence="1">
    <location>
        <begin position="124"/>
        <end position="136"/>
    </location>
</feature>
<sequence length="381" mass="43271">MLLPPRPPPSLSRPALYRLFLHHLRLLPDPQVWATAVPLVRKLLSTPGPPPTAPPEDAEARAKWESIRAWRAERAMKKANKELSQLRAAVACHPHALSRLIESSYYQRGASRWDRLRSILIQSNPSSPQLDTLSTPIPSPLRPLMPRQPGPSDPIVRARSAIPERRRENRKTKLHERNWNLMKAPIYLPDPRPGSGQGREKERAKVENMSILAGISEGSITTLNLPPHIARIIPNLGSRRKLPLKPYPPPRPSHTKQNPSTWKLPREFTGRMRERVYRRVWDSLPWVRPVSEGGAWKSCTWVDVQAWEQGVMGRDSTSSETRGKSAGKKGRKAAKVNQAYEDRDLDPRKWPHATDRDYQWLARDFSEAVGSTADVIHKASI</sequence>
<feature type="region of interest" description="Disordered" evidence="1">
    <location>
        <begin position="124"/>
        <end position="156"/>
    </location>
</feature>
<keyword evidence="3" id="KW-1185">Reference proteome</keyword>
<organism evidence="2 3">
    <name type="scientific">Cryptococcus wingfieldii CBS 7118</name>
    <dbReference type="NCBI Taxonomy" id="1295528"/>
    <lineage>
        <taxon>Eukaryota</taxon>
        <taxon>Fungi</taxon>
        <taxon>Dikarya</taxon>
        <taxon>Basidiomycota</taxon>
        <taxon>Agaricomycotina</taxon>
        <taxon>Tremellomycetes</taxon>
        <taxon>Tremellales</taxon>
        <taxon>Cryptococcaceae</taxon>
        <taxon>Cryptococcus</taxon>
    </lineage>
</organism>
<comment type="caution">
    <text evidence="2">The sequence shown here is derived from an EMBL/GenBank/DDBJ whole genome shotgun (WGS) entry which is preliminary data.</text>
</comment>
<evidence type="ECO:0000313" key="3">
    <source>
        <dbReference type="Proteomes" id="UP000094819"/>
    </source>
</evidence>
<dbReference type="Proteomes" id="UP000094819">
    <property type="component" value="Unassembled WGS sequence"/>
</dbReference>
<dbReference type="EMBL" id="AWGH01000014">
    <property type="protein sequence ID" value="ODN94838.1"/>
    <property type="molecule type" value="Genomic_DNA"/>
</dbReference>
<gene>
    <name evidence="2" type="ORF">L198_04986</name>
</gene>
<protein>
    <submittedName>
        <fullName evidence="2">Uncharacterized protein</fullName>
    </submittedName>
</protein>
<dbReference type="AlphaFoldDB" id="A0A1E3J1X9"/>